<evidence type="ECO:0000313" key="5">
    <source>
        <dbReference type="Proteomes" id="UP001140502"/>
    </source>
</evidence>
<evidence type="ECO:0000256" key="3">
    <source>
        <dbReference type="SAM" id="SignalP"/>
    </source>
</evidence>
<keyword evidence="3" id="KW-0732">Signal</keyword>
<organism evidence="4 5">
    <name type="scientific">Fusarium piperis</name>
    <dbReference type="NCBI Taxonomy" id="1435070"/>
    <lineage>
        <taxon>Eukaryota</taxon>
        <taxon>Fungi</taxon>
        <taxon>Dikarya</taxon>
        <taxon>Ascomycota</taxon>
        <taxon>Pezizomycotina</taxon>
        <taxon>Sordariomycetes</taxon>
        <taxon>Hypocreomycetidae</taxon>
        <taxon>Hypocreales</taxon>
        <taxon>Nectriaceae</taxon>
        <taxon>Fusarium</taxon>
        <taxon>Fusarium solani species complex</taxon>
    </lineage>
</organism>
<evidence type="ECO:0008006" key="6">
    <source>
        <dbReference type="Google" id="ProtNLM"/>
    </source>
</evidence>
<dbReference type="Proteomes" id="UP001140502">
    <property type="component" value="Unassembled WGS sequence"/>
</dbReference>
<reference evidence="4" key="1">
    <citation type="submission" date="2022-10" db="EMBL/GenBank/DDBJ databases">
        <title>Tapping the CABI collections for fungal endophytes: first genome assemblies for Collariella, Neodidymelliopsis, Ascochyta clinopodiicola, Didymella pomorum, Didymosphaeria variabile, Neocosmospora piperis and Neocucurbitaria cava.</title>
        <authorList>
            <person name="Hill R."/>
        </authorList>
    </citation>
    <scope>NUCLEOTIDE SEQUENCE</scope>
    <source>
        <strain evidence="4">IMI 366586</strain>
    </source>
</reference>
<evidence type="ECO:0000256" key="1">
    <source>
        <dbReference type="ARBA" id="ARBA00009520"/>
    </source>
</evidence>
<dbReference type="Pfam" id="PF05630">
    <property type="entry name" value="NPP1"/>
    <property type="match status" value="1"/>
</dbReference>
<accession>A0A9W8WC80</accession>
<gene>
    <name evidence="4" type="ORF">N0V84_006274</name>
</gene>
<dbReference type="PANTHER" id="PTHR33657">
    <property type="entry name" value="DOMAIN PROTEIN, PUTATIVE (AFU_ORTHOLOGUE AFUA_5G00600)-RELATED"/>
    <property type="match status" value="1"/>
</dbReference>
<dbReference type="OrthoDB" id="89086at2759"/>
<evidence type="ECO:0000313" key="4">
    <source>
        <dbReference type="EMBL" id="KAJ4319638.1"/>
    </source>
</evidence>
<comment type="similarity">
    <text evidence="1">Belongs to the Necrosis inducing protein (NPP1) family.</text>
</comment>
<dbReference type="AlphaFoldDB" id="A0A9W8WC80"/>
<sequence>MRSFGLLSVLATLGAVSGTPVDGAALEDRAVVSHDSLRPWLPRTQGGAIGKAIERFQPLLHIAHGCQPYTAVAENGDTSGGLQDTGNPSAGCRDQNRGQTYVRAAWNGGKFGIMYAWYFPKDQPNAGNVAGGHRHDWENVVVWIDNPANANPKILGVAPSAHGGYKPSTNVKRDGDRAKIEYYTSFPYNHALQQSDTKGTTYWVLQWESMTAAARTALQNTDFGSANVPFKNGNFESNLGKARL</sequence>
<keyword evidence="2" id="KW-0843">Virulence</keyword>
<name>A0A9W8WC80_9HYPO</name>
<proteinExistence type="inferred from homology"/>
<dbReference type="InterPro" id="IPR008701">
    <property type="entry name" value="NPP1"/>
</dbReference>
<dbReference type="PIRSF" id="PIRSF029958">
    <property type="entry name" value="Necrosis-inducing_protein"/>
    <property type="match status" value="1"/>
</dbReference>
<comment type="caution">
    <text evidence="4">The sequence shown here is derived from an EMBL/GenBank/DDBJ whole genome shotgun (WGS) entry which is preliminary data.</text>
</comment>
<keyword evidence="5" id="KW-1185">Reference proteome</keyword>
<protein>
    <recommendedName>
        <fullName evidence="6">Necrosis and ethylene inducing peptide 1</fullName>
    </recommendedName>
</protein>
<dbReference type="PANTHER" id="PTHR33657:SF8">
    <property type="entry name" value="DOMAIN PROTEIN, PUTATIVE (AFU_ORTHOLOGUE AFUA_5G00600)-RELATED"/>
    <property type="match status" value="1"/>
</dbReference>
<feature type="chain" id="PRO_5040785521" description="Necrosis and ethylene inducing peptide 1" evidence="3">
    <location>
        <begin position="19"/>
        <end position="244"/>
    </location>
</feature>
<feature type="signal peptide" evidence="3">
    <location>
        <begin position="1"/>
        <end position="18"/>
    </location>
</feature>
<dbReference type="EMBL" id="JAPEUR010000121">
    <property type="protein sequence ID" value="KAJ4319638.1"/>
    <property type="molecule type" value="Genomic_DNA"/>
</dbReference>
<evidence type="ECO:0000256" key="2">
    <source>
        <dbReference type="ARBA" id="ARBA00023026"/>
    </source>
</evidence>